<dbReference type="AlphaFoldDB" id="A0A226E0U6"/>
<feature type="transmembrane region" description="Helical" evidence="5">
    <location>
        <begin position="218"/>
        <end position="239"/>
    </location>
</feature>
<dbReference type="InterPro" id="IPR036259">
    <property type="entry name" value="MFS_trans_sf"/>
</dbReference>
<dbReference type="PROSITE" id="PS00217">
    <property type="entry name" value="SUGAR_TRANSPORT_2"/>
    <property type="match status" value="1"/>
</dbReference>
<feature type="transmembrane region" description="Helical" evidence="5">
    <location>
        <begin position="101"/>
        <end position="124"/>
    </location>
</feature>
<name>A0A226E0U6_FOLCA</name>
<dbReference type="Gene3D" id="1.20.1250.20">
    <property type="entry name" value="MFS general substrate transporter like domains"/>
    <property type="match status" value="2"/>
</dbReference>
<dbReference type="PRINTS" id="PR00171">
    <property type="entry name" value="SUGRTRNSPORT"/>
</dbReference>
<reference evidence="7 8" key="1">
    <citation type="submission" date="2015-12" db="EMBL/GenBank/DDBJ databases">
        <title>The genome of Folsomia candida.</title>
        <authorList>
            <person name="Faddeeva A."/>
            <person name="Derks M.F."/>
            <person name="Anvar Y."/>
            <person name="Smit S."/>
            <person name="Van Straalen N."/>
            <person name="Roelofs D."/>
        </authorList>
    </citation>
    <scope>NUCLEOTIDE SEQUENCE [LARGE SCALE GENOMIC DNA]</scope>
    <source>
        <strain evidence="7 8">VU population</strain>
        <tissue evidence="7">Whole body</tissue>
    </source>
</reference>
<accession>A0A226E0U6</accession>
<sequence length="368" mass="39840">MASGPPIGFLVNTMGRKGVLIMVSVVFVTGYALMAASHNLTMFFIGRVLTGICAGGASLVAPIYVAEISEKSRRGLFGSSFQLMATLGILFTYVLGTFVSWQWLAVGCGVGPLIGLILLLWVPASPRYLLSRKKNDEAMAALMWLRGADCPEQGICLMLLLFQQLSGIEAVLMYTVHIFREAGSNWDPNYCAIIVGALQVVATFSEVVIVDRAGRRKLLLLSELGAAVSTLMLAAFFYFKETDPHAVDGFGWIPLLSLAGFITFFAIGIGPVPFLLIGELNSPRMVGLASAIGTSVNWGFGFTATFGMIYVETTLGVHWCFAMFAGISFLGVAFVWLCCPETKGRTMEEIQKYFQKVKKVQEVVTAAA</sequence>
<dbReference type="Pfam" id="PF00083">
    <property type="entry name" value="Sugar_tr"/>
    <property type="match status" value="2"/>
</dbReference>
<dbReference type="Proteomes" id="UP000198287">
    <property type="component" value="Unassembled WGS sequence"/>
</dbReference>
<dbReference type="InterPro" id="IPR020846">
    <property type="entry name" value="MFS_dom"/>
</dbReference>
<evidence type="ECO:0000256" key="5">
    <source>
        <dbReference type="SAM" id="Phobius"/>
    </source>
</evidence>
<evidence type="ECO:0000313" key="8">
    <source>
        <dbReference type="Proteomes" id="UP000198287"/>
    </source>
</evidence>
<dbReference type="PANTHER" id="PTHR48021:SF1">
    <property type="entry name" value="GH07001P-RELATED"/>
    <property type="match status" value="1"/>
</dbReference>
<evidence type="ECO:0000313" key="7">
    <source>
        <dbReference type="EMBL" id="OXA51089.1"/>
    </source>
</evidence>
<dbReference type="GO" id="GO:0022857">
    <property type="term" value="F:transmembrane transporter activity"/>
    <property type="evidence" value="ECO:0007669"/>
    <property type="project" value="InterPro"/>
</dbReference>
<keyword evidence="8" id="KW-1185">Reference proteome</keyword>
<dbReference type="InterPro" id="IPR005829">
    <property type="entry name" value="Sugar_transporter_CS"/>
</dbReference>
<feature type="transmembrane region" description="Helical" evidence="5">
    <location>
        <begin position="155"/>
        <end position="178"/>
    </location>
</feature>
<evidence type="ECO:0000259" key="6">
    <source>
        <dbReference type="PROSITE" id="PS50850"/>
    </source>
</evidence>
<dbReference type="InterPro" id="IPR005828">
    <property type="entry name" value="MFS_sugar_transport-like"/>
</dbReference>
<dbReference type="OMA" id="LMPTRIR"/>
<keyword evidence="4 5" id="KW-0472">Membrane</keyword>
<dbReference type="InterPro" id="IPR050549">
    <property type="entry name" value="MFS_Trehalose_Transporter"/>
</dbReference>
<protein>
    <submittedName>
        <fullName evidence="7">Facilitated trehalose transporter Tret1-2</fullName>
    </submittedName>
</protein>
<comment type="caution">
    <text evidence="7">The sequence shown here is derived from an EMBL/GenBank/DDBJ whole genome shotgun (WGS) entry which is preliminary data.</text>
</comment>
<gene>
    <name evidence="7" type="ORF">Fcan01_14219</name>
</gene>
<evidence type="ECO:0000256" key="2">
    <source>
        <dbReference type="ARBA" id="ARBA00022692"/>
    </source>
</evidence>
<dbReference type="PANTHER" id="PTHR48021">
    <property type="match status" value="1"/>
</dbReference>
<dbReference type="PROSITE" id="PS50850">
    <property type="entry name" value="MFS"/>
    <property type="match status" value="1"/>
</dbReference>
<organism evidence="7 8">
    <name type="scientific">Folsomia candida</name>
    <name type="common">Springtail</name>
    <dbReference type="NCBI Taxonomy" id="158441"/>
    <lineage>
        <taxon>Eukaryota</taxon>
        <taxon>Metazoa</taxon>
        <taxon>Ecdysozoa</taxon>
        <taxon>Arthropoda</taxon>
        <taxon>Hexapoda</taxon>
        <taxon>Collembola</taxon>
        <taxon>Entomobryomorpha</taxon>
        <taxon>Isotomoidea</taxon>
        <taxon>Isotomidae</taxon>
        <taxon>Proisotominae</taxon>
        <taxon>Folsomia</taxon>
    </lineage>
</organism>
<dbReference type="SUPFAM" id="SSF103473">
    <property type="entry name" value="MFS general substrate transporter"/>
    <property type="match status" value="1"/>
</dbReference>
<feature type="transmembrane region" description="Helical" evidence="5">
    <location>
        <begin position="316"/>
        <end position="339"/>
    </location>
</feature>
<evidence type="ECO:0000256" key="3">
    <source>
        <dbReference type="ARBA" id="ARBA00022989"/>
    </source>
</evidence>
<keyword evidence="2 5" id="KW-0812">Transmembrane</keyword>
<evidence type="ECO:0000256" key="4">
    <source>
        <dbReference type="ARBA" id="ARBA00023136"/>
    </source>
</evidence>
<feature type="transmembrane region" description="Helical" evidence="5">
    <location>
        <begin position="251"/>
        <end position="276"/>
    </location>
</feature>
<keyword evidence="3 5" id="KW-1133">Transmembrane helix</keyword>
<feature type="domain" description="Major facilitator superfamily (MFS) profile" evidence="6">
    <location>
        <begin position="1"/>
        <end position="343"/>
    </location>
</feature>
<dbReference type="InterPro" id="IPR003663">
    <property type="entry name" value="Sugar/inositol_transpt"/>
</dbReference>
<feature type="transmembrane region" description="Helical" evidence="5">
    <location>
        <begin position="288"/>
        <end position="310"/>
    </location>
</feature>
<evidence type="ECO:0000256" key="1">
    <source>
        <dbReference type="ARBA" id="ARBA00004141"/>
    </source>
</evidence>
<feature type="transmembrane region" description="Helical" evidence="5">
    <location>
        <begin position="44"/>
        <end position="64"/>
    </location>
</feature>
<feature type="transmembrane region" description="Helical" evidence="5">
    <location>
        <begin position="76"/>
        <end position="95"/>
    </location>
</feature>
<dbReference type="EMBL" id="LNIX01000008">
    <property type="protein sequence ID" value="OXA51089.1"/>
    <property type="molecule type" value="Genomic_DNA"/>
</dbReference>
<proteinExistence type="predicted"/>
<dbReference type="GO" id="GO:0016020">
    <property type="term" value="C:membrane"/>
    <property type="evidence" value="ECO:0007669"/>
    <property type="project" value="UniProtKB-SubCell"/>
</dbReference>
<dbReference type="OrthoDB" id="6612291at2759"/>
<comment type="subcellular location">
    <subcellularLocation>
        <location evidence="1">Membrane</location>
        <topology evidence="1">Multi-pass membrane protein</topology>
    </subcellularLocation>
</comment>
<feature type="transmembrane region" description="Helical" evidence="5">
    <location>
        <begin position="19"/>
        <end position="38"/>
    </location>
</feature>
<feature type="transmembrane region" description="Helical" evidence="5">
    <location>
        <begin position="190"/>
        <end position="211"/>
    </location>
</feature>